<evidence type="ECO:0000313" key="1">
    <source>
        <dbReference type="EMBL" id="RKN71903.1"/>
    </source>
</evidence>
<keyword evidence="2" id="KW-1185">Reference proteome</keyword>
<evidence type="ECO:0000313" key="2">
    <source>
        <dbReference type="Proteomes" id="UP000282311"/>
    </source>
</evidence>
<evidence type="ECO:0008006" key="3">
    <source>
        <dbReference type="Google" id="ProtNLM"/>
    </source>
</evidence>
<accession>A0A3B0BFC6</accession>
<dbReference type="OrthoDB" id="2636499at2"/>
<sequence length="108" mass="11620">MNDTLSVEVVTVPPMRLLTVQAPTVPDKSGTRAAWRKLTEVLPQGDPRLADPDTGYVCIPQEQWAPGVETLYVGLRVGEAEVVPDGTEPLDTPECCAPGCAFMATRLI</sequence>
<comment type="caution">
    <text evidence="1">The sequence shown here is derived from an EMBL/GenBank/DDBJ whole genome shotgun (WGS) entry which is preliminary data.</text>
</comment>
<name>A0A3B0BFC6_9BACL</name>
<dbReference type="Proteomes" id="UP000282311">
    <property type="component" value="Unassembled WGS sequence"/>
</dbReference>
<organism evidence="1 2">
    <name type="scientific">Paenibacillus ginsengarvi</name>
    <dbReference type="NCBI Taxonomy" id="400777"/>
    <lineage>
        <taxon>Bacteria</taxon>
        <taxon>Bacillati</taxon>
        <taxon>Bacillota</taxon>
        <taxon>Bacilli</taxon>
        <taxon>Bacillales</taxon>
        <taxon>Paenibacillaceae</taxon>
        <taxon>Paenibacillus</taxon>
    </lineage>
</organism>
<dbReference type="EMBL" id="RBAH01000028">
    <property type="protein sequence ID" value="RKN71903.1"/>
    <property type="molecule type" value="Genomic_DNA"/>
</dbReference>
<dbReference type="AlphaFoldDB" id="A0A3B0BFC6"/>
<dbReference type="RefSeq" id="WP_120750799.1">
    <property type="nucleotide sequence ID" value="NZ_RBAH01000028.1"/>
</dbReference>
<protein>
    <recommendedName>
        <fullName evidence="3">GyrI-like small molecule binding domain-containing protein</fullName>
    </recommendedName>
</protein>
<reference evidence="1 2" key="1">
    <citation type="journal article" date="2007" name="Int. J. Syst. Evol. Microbiol.">
        <title>Paenibacillus ginsengarvi sp. nov., isolated from soil from ginseng cultivation.</title>
        <authorList>
            <person name="Yoon M.H."/>
            <person name="Ten L.N."/>
            <person name="Im W.T."/>
        </authorList>
    </citation>
    <scope>NUCLEOTIDE SEQUENCE [LARGE SCALE GENOMIC DNA]</scope>
    <source>
        <strain evidence="1 2">KCTC 13059</strain>
    </source>
</reference>
<gene>
    <name evidence="1" type="ORF">D7M11_29180</name>
</gene>
<proteinExistence type="predicted"/>